<evidence type="ECO:0000313" key="4">
    <source>
        <dbReference type="EMBL" id="MFC5065421.1"/>
    </source>
</evidence>
<feature type="domain" description="DUF5667" evidence="3">
    <location>
        <begin position="117"/>
        <end position="170"/>
    </location>
</feature>
<feature type="compositionally biased region" description="Low complexity" evidence="1">
    <location>
        <begin position="294"/>
        <end position="352"/>
    </location>
</feature>
<organism evidence="4 5">
    <name type="scientific">Actinomycetospora atypica</name>
    <dbReference type="NCBI Taxonomy" id="1290095"/>
    <lineage>
        <taxon>Bacteria</taxon>
        <taxon>Bacillati</taxon>
        <taxon>Actinomycetota</taxon>
        <taxon>Actinomycetes</taxon>
        <taxon>Pseudonocardiales</taxon>
        <taxon>Pseudonocardiaceae</taxon>
        <taxon>Actinomycetospora</taxon>
    </lineage>
</organism>
<dbReference type="Pfam" id="PF18915">
    <property type="entry name" value="DUF5667"/>
    <property type="match status" value="1"/>
</dbReference>
<feature type="compositionally biased region" description="Low complexity" evidence="1">
    <location>
        <begin position="362"/>
        <end position="380"/>
    </location>
</feature>
<feature type="compositionally biased region" description="Basic residues" evidence="1">
    <location>
        <begin position="60"/>
        <end position="69"/>
    </location>
</feature>
<accession>A0ABV9YU93</accession>
<keyword evidence="2" id="KW-1133">Transmembrane helix</keyword>
<gene>
    <name evidence="4" type="ORF">ACFPBZ_24605</name>
</gene>
<evidence type="ECO:0000256" key="1">
    <source>
        <dbReference type="SAM" id="MobiDB-lite"/>
    </source>
</evidence>
<dbReference type="InterPro" id="IPR043725">
    <property type="entry name" value="DUF5667"/>
</dbReference>
<protein>
    <submittedName>
        <fullName evidence="4">DUF5667 domain-containing protein</fullName>
    </submittedName>
</protein>
<feature type="region of interest" description="Disordered" evidence="1">
    <location>
        <begin position="294"/>
        <end position="380"/>
    </location>
</feature>
<feature type="region of interest" description="Disordered" evidence="1">
    <location>
        <begin position="54"/>
        <end position="90"/>
    </location>
</feature>
<feature type="transmembrane region" description="Helical" evidence="2">
    <location>
        <begin position="93"/>
        <end position="114"/>
    </location>
</feature>
<evidence type="ECO:0000259" key="3">
    <source>
        <dbReference type="Pfam" id="PF18915"/>
    </source>
</evidence>
<reference evidence="5" key="1">
    <citation type="journal article" date="2019" name="Int. J. Syst. Evol. Microbiol.">
        <title>The Global Catalogue of Microorganisms (GCM) 10K type strain sequencing project: providing services to taxonomists for standard genome sequencing and annotation.</title>
        <authorList>
            <consortium name="The Broad Institute Genomics Platform"/>
            <consortium name="The Broad Institute Genome Sequencing Center for Infectious Disease"/>
            <person name="Wu L."/>
            <person name="Ma J."/>
        </authorList>
    </citation>
    <scope>NUCLEOTIDE SEQUENCE [LARGE SCALE GENOMIC DNA]</scope>
    <source>
        <strain evidence="5">CGMCC 4.7093</strain>
    </source>
</reference>
<keyword evidence="5" id="KW-1185">Reference proteome</keyword>
<sequence length="380" mass="38332">MDSDLADDLRIADLLRRVGAATPGPDRDASARMRANVMAAITQDPPVVETTRVAAAPAHGARRASRRGATRPGDGRPGSATGSSRPRSTVRRLLSTTVAGVACILALGAVTVLLSRGALPGDMLYGLKRASESTEIGLTSGQEAKAQKHLDVAALRLDEIGRLIERDATTAAGTGPTAAGLGDSDAALITDNLRAFDEQARTGSKLLLGLVGKPSAPPAGVLTDWARTQQGVLTGFSPSLPAAGREQAASSQRLLGQLQERAAAFRDDPSCSGGPSDELGPLPSAACRVAGAQAPVTTPAPTSTSTSSSTTRSTTSTEPTTTTTEPGTTSSAGGSGGSDATTPTTEDRAPAPVQVPLPVPGLPKVELPPLLPGLPGLSLG</sequence>
<keyword evidence="2" id="KW-0472">Membrane</keyword>
<proteinExistence type="predicted"/>
<evidence type="ECO:0000313" key="5">
    <source>
        <dbReference type="Proteomes" id="UP001595947"/>
    </source>
</evidence>
<comment type="caution">
    <text evidence="4">The sequence shown here is derived from an EMBL/GenBank/DDBJ whole genome shotgun (WGS) entry which is preliminary data.</text>
</comment>
<dbReference type="Proteomes" id="UP001595947">
    <property type="component" value="Unassembled WGS sequence"/>
</dbReference>
<keyword evidence="2" id="KW-0812">Transmembrane</keyword>
<dbReference type="RefSeq" id="WP_378038750.1">
    <property type="nucleotide sequence ID" value="NZ_JBHSIV010000036.1"/>
</dbReference>
<dbReference type="EMBL" id="JBHSIV010000036">
    <property type="protein sequence ID" value="MFC5065421.1"/>
    <property type="molecule type" value="Genomic_DNA"/>
</dbReference>
<name>A0ABV9YU93_9PSEU</name>
<evidence type="ECO:0000256" key="2">
    <source>
        <dbReference type="SAM" id="Phobius"/>
    </source>
</evidence>